<feature type="region of interest" description="Disordered" evidence="1">
    <location>
        <begin position="105"/>
        <end position="125"/>
    </location>
</feature>
<dbReference type="EMBL" id="CM004468">
    <property type="protein sequence ID" value="OCT95175.1"/>
    <property type="molecule type" value="Genomic_DNA"/>
</dbReference>
<dbReference type="Proteomes" id="UP000694892">
    <property type="component" value="Chromosome 2L"/>
</dbReference>
<gene>
    <name evidence="2" type="ORF">XELAEV_18012859mg</name>
</gene>
<accession>A0A974DPR8</accession>
<protein>
    <submittedName>
        <fullName evidence="2">Uncharacterized protein</fullName>
    </submittedName>
</protein>
<sequence length="163" mass="18305">MTAEPCLKVTELSLHMRLFTRTPQVQKLHFLLLTNPIITQPPSTHTKVRVLPPHMSPQTLHLPLLPLCGSVTDHLSLHKAAPSSLRQPHTSLCPPHPPLPPCEYNTLSSQHTHRAKHSPPSSQPLHIRNFSVHTYCHTKSHQNNSPLLTRWPSPVLQSSVYAN</sequence>
<evidence type="ECO:0000313" key="3">
    <source>
        <dbReference type="Proteomes" id="UP000694892"/>
    </source>
</evidence>
<organism evidence="2 3">
    <name type="scientific">Xenopus laevis</name>
    <name type="common">African clawed frog</name>
    <dbReference type="NCBI Taxonomy" id="8355"/>
    <lineage>
        <taxon>Eukaryota</taxon>
        <taxon>Metazoa</taxon>
        <taxon>Chordata</taxon>
        <taxon>Craniata</taxon>
        <taxon>Vertebrata</taxon>
        <taxon>Euteleostomi</taxon>
        <taxon>Amphibia</taxon>
        <taxon>Batrachia</taxon>
        <taxon>Anura</taxon>
        <taxon>Pipoidea</taxon>
        <taxon>Pipidae</taxon>
        <taxon>Xenopodinae</taxon>
        <taxon>Xenopus</taxon>
        <taxon>Xenopus</taxon>
    </lineage>
</organism>
<proteinExistence type="predicted"/>
<name>A0A974DPR8_XENLA</name>
<dbReference type="AlphaFoldDB" id="A0A974DPR8"/>
<evidence type="ECO:0000256" key="1">
    <source>
        <dbReference type="SAM" id="MobiDB-lite"/>
    </source>
</evidence>
<evidence type="ECO:0000313" key="2">
    <source>
        <dbReference type="EMBL" id="OCT95175.1"/>
    </source>
</evidence>
<reference evidence="3" key="1">
    <citation type="journal article" date="2016" name="Nature">
        <title>Genome evolution in the allotetraploid frog Xenopus laevis.</title>
        <authorList>
            <person name="Session A.M."/>
            <person name="Uno Y."/>
            <person name="Kwon T."/>
            <person name="Chapman J.A."/>
            <person name="Toyoda A."/>
            <person name="Takahashi S."/>
            <person name="Fukui A."/>
            <person name="Hikosaka A."/>
            <person name="Suzuki A."/>
            <person name="Kondo M."/>
            <person name="van Heeringen S.J."/>
            <person name="Quigley I."/>
            <person name="Heinz S."/>
            <person name="Ogino H."/>
            <person name="Ochi H."/>
            <person name="Hellsten U."/>
            <person name="Lyons J.B."/>
            <person name="Simakov O."/>
            <person name="Putnam N."/>
            <person name="Stites J."/>
            <person name="Kuroki Y."/>
            <person name="Tanaka T."/>
            <person name="Michiue T."/>
            <person name="Watanabe M."/>
            <person name="Bogdanovic O."/>
            <person name="Lister R."/>
            <person name="Georgiou G."/>
            <person name="Paranjpe S.S."/>
            <person name="van Kruijsbergen I."/>
            <person name="Shu S."/>
            <person name="Carlson J."/>
            <person name="Kinoshita T."/>
            <person name="Ohta Y."/>
            <person name="Mawaribuchi S."/>
            <person name="Jenkins J."/>
            <person name="Grimwood J."/>
            <person name="Schmutz J."/>
            <person name="Mitros T."/>
            <person name="Mozaffari S.V."/>
            <person name="Suzuki Y."/>
            <person name="Haramoto Y."/>
            <person name="Yamamoto T.S."/>
            <person name="Takagi C."/>
            <person name="Heald R."/>
            <person name="Miller K."/>
            <person name="Haudenschild C."/>
            <person name="Kitzman J."/>
            <person name="Nakayama T."/>
            <person name="Izutsu Y."/>
            <person name="Robert J."/>
            <person name="Fortriede J."/>
            <person name="Burns K."/>
            <person name="Lotay V."/>
            <person name="Karimi K."/>
            <person name="Yasuoka Y."/>
            <person name="Dichmann D.S."/>
            <person name="Flajnik M.F."/>
            <person name="Houston D.W."/>
            <person name="Shendure J."/>
            <person name="DuPasquier L."/>
            <person name="Vize P.D."/>
            <person name="Zorn A.M."/>
            <person name="Ito M."/>
            <person name="Marcotte E.M."/>
            <person name="Wallingford J.B."/>
            <person name="Ito Y."/>
            <person name="Asashima M."/>
            <person name="Ueno N."/>
            <person name="Matsuda Y."/>
            <person name="Veenstra G.J."/>
            <person name="Fujiyama A."/>
            <person name="Harland R.M."/>
            <person name="Taira M."/>
            <person name="Rokhsar D.S."/>
        </authorList>
    </citation>
    <scope>NUCLEOTIDE SEQUENCE [LARGE SCALE GENOMIC DNA]</scope>
    <source>
        <strain evidence="3">J</strain>
    </source>
</reference>